<proteinExistence type="predicted"/>
<dbReference type="AlphaFoldDB" id="A0A485K803"/>
<reference evidence="1" key="2">
    <citation type="submission" date="2019-06" db="EMBL/GenBank/DDBJ databases">
        <title>Genomics analysis of Aphanomyces spp. identifies a new class of oomycete effector associated with host adaptation.</title>
        <authorList>
            <person name="Gaulin E."/>
        </authorList>
    </citation>
    <scope>NUCLEOTIDE SEQUENCE</scope>
    <source>
        <strain evidence="1">CBS 578.67</strain>
    </source>
</reference>
<gene>
    <name evidence="2" type="primary">Aste57867_2649</name>
    <name evidence="1" type="ORF">As57867_002642</name>
    <name evidence="2" type="ORF">ASTE57867_2649</name>
</gene>
<dbReference type="EMBL" id="CAADRA010000348">
    <property type="protein sequence ID" value="VFT79843.1"/>
    <property type="molecule type" value="Genomic_DNA"/>
</dbReference>
<dbReference type="EMBL" id="VJMH01000348">
    <property type="protein sequence ID" value="KAF0716810.1"/>
    <property type="molecule type" value="Genomic_DNA"/>
</dbReference>
<protein>
    <submittedName>
        <fullName evidence="2">Aste57867_2649 protein</fullName>
    </submittedName>
</protein>
<organism evidence="2 3">
    <name type="scientific">Aphanomyces stellatus</name>
    <dbReference type="NCBI Taxonomy" id="120398"/>
    <lineage>
        <taxon>Eukaryota</taxon>
        <taxon>Sar</taxon>
        <taxon>Stramenopiles</taxon>
        <taxon>Oomycota</taxon>
        <taxon>Saprolegniomycetes</taxon>
        <taxon>Saprolegniales</taxon>
        <taxon>Verrucalvaceae</taxon>
        <taxon>Aphanomyces</taxon>
    </lineage>
</organism>
<name>A0A485K803_9STRA</name>
<evidence type="ECO:0000313" key="3">
    <source>
        <dbReference type="Proteomes" id="UP000332933"/>
    </source>
</evidence>
<evidence type="ECO:0000313" key="2">
    <source>
        <dbReference type="EMBL" id="VFT79843.1"/>
    </source>
</evidence>
<sequence>MLERDAGQLDSIPMMDMQPVPANWQNPIQEFGGGNPMCVLQPAATYVQQFFFYDACGTTVPFSLTVTMYSTLFASLTMATNLDIQSTCRLATTDPHPCVEHLETVRRIATTVGLTLPQSASSTRAAIDALDIAIAQYATTTPQVEIS</sequence>
<accession>A0A485K803</accession>
<reference evidence="2 3" key="1">
    <citation type="submission" date="2019-03" db="EMBL/GenBank/DDBJ databases">
        <authorList>
            <person name="Gaulin E."/>
            <person name="Dumas B."/>
        </authorList>
    </citation>
    <scope>NUCLEOTIDE SEQUENCE [LARGE SCALE GENOMIC DNA]</scope>
    <source>
        <strain evidence="2">CBS 568.67</strain>
    </source>
</reference>
<evidence type="ECO:0000313" key="1">
    <source>
        <dbReference type="EMBL" id="KAF0716810.1"/>
    </source>
</evidence>
<dbReference type="Proteomes" id="UP000332933">
    <property type="component" value="Unassembled WGS sequence"/>
</dbReference>
<keyword evidence="3" id="KW-1185">Reference proteome</keyword>